<evidence type="ECO:0000256" key="8">
    <source>
        <dbReference type="ARBA" id="ARBA00022777"/>
    </source>
</evidence>
<gene>
    <name evidence="14" type="ORF">HLPR_06590</name>
</gene>
<dbReference type="KEGG" id="hprf:HLPR_06590"/>
<dbReference type="InterPro" id="IPR050351">
    <property type="entry name" value="BphY/WalK/GraS-like"/>
</dbReference>
<evidence type="ECO:0000256" key="11">
    <source>
        <dbReference type="ARBA" id="ARBA00023136"/>
    </source>
</evidence>
<sequence length="454" mass="51619">MSIKKLFLLALIFVAIISVSINAIILTSLTDKYFADYLAENYKKHVEEVENYTKMALLEEDVSYRQMAIELETHLDDPIIRIKLYDANGEVLVDVDENSNMTGNMMVEQMMGKMMNIDQEETRKYVLKDNDKIIGILNITRHSSAENSIVAGLFKSALFRNSAYSVIIAIVISIIFGFLISSIMSRELKETAQMASNIQMGITKISKKSFVNEINRIRESLNDLNMRLKLKQKSRKTLIDQLVHQTRTPLTIIKSHLEAMEDGIIVVDKEELGICQNQVENITTIISNMSAMIDAAKESSEVSKEIFEINYLLKQITLGLKAQFDKKNIKLELSINDKIKIESDKYKLSQIIYNLLTNAYKYTENGGLVRVSYFEYEDNIIIKVQDTGLGIKESEIKNIFKAYYRSPSAVRTNGEGIGLYVVKENLDLINGSIKVESKKYIGSSFIVELPKKMA</sequence>
<dbReference type="FunFam" id="3.30.565.10:FF:000006">
    <property type="entry name" value="Sensor histidine kinase WalK"/>
    <property type="match status" value="1"/>
</dbReference>
<protein>
    <recommendedName>
        <fullName evidence="3">histidine kinase</fullName>
        <ecNumber evidence="3">2.7.13.3</ecNumber>
    </recommendedName>
</protein>
<evidence type="ECO:0000313" key="15">
    <source>
        <dbReference type="Proteomes" id="UP001321786"/>
    </source>
</evidence>
<evidence type="ECO:0000313" key="14">
    <source>
        <dbReference type="EMBL" id="BEP28328.1"/>
    </source>
</evidence>
<keyword evidence="8" id="KW-0418">Kinase</keyword>
<name>A0AAU9E1Y6_9FIRM</name>
<keyword evidence="10" id="KW-0902">Two-component regulatory system</keyword>
<dbReference type="InterPro" id="IPR003661">
    <property type="entry name" value="HisK_dim/P_dom"/>
</dbReference>
<evidence type="ECO:0000256" key="4">
    <source>
        <dbReference type="ARBA" id="ARBA00022475"/>
    </source>
</evidence>
<dbReference type="AlphaFoldDB" id="A0AAU9E1Y6"/>
<feature type="transmembrane region" description="Helical" evidence="12">
    <location>
        <begin position="163"/>
        <end position="184"/>
    </location>
</feature>
<dbReference type="EMBL" id="AP028654">
    <property type="protein sequence ID" value="BEP28328.1"/>
    <property type="molecule type" value="Genomic_DNA"/>
</dbReference>
<dbReference type="CDD" id="cd00082">
    <property type="entry name" value="HisKA"/>
    <property type="match status" value="1"/>
</dbReference>
<dbReference type="Pfam" id="PF00512">
    <property type="entry name" value="HisKA"/>
    <property type="match status" value="1"/>
</dbReference>
<dbReference type="Proteomes" id="UP001321786">
    <property type="component" value="Chromosome"/>
</dbReference>
<keyword evidence="4" id="KW-1003">Cell membrane</keyword>
<keyword evidence="9 12" id="KW-1133">Transmembrane helix</keyword>
<evidence type="ECO:0000256" key="5">
    <source>
        <dbReference type="ARBA" id="ARBA00022553"/>
    </source>
</evidence>
<dbReference type="InterPro" id="IPR005467">
    <property type="entry name" value="His_kinase_dom"/>
</dbReference>
<evidence type="ECO:0000259" key="13">
    <source>
        <dbReference type="PROSITE" id="PS50109"/>
    </source>
</evidence>
<dbReference type="InterPro" id="IPR036890">
    <property type="entry name" value="HATPase_C_sf"/>
</dbReference>
<dbReference type="EC" id="2.7.13.3" evidence="3"/>
<dbReference type="PANTHER" id="PTHR45453:SF2">
    <property type="entry name" value="HISTIDINE KINASE"/>
    <property type="match status" value="1"/>
</dbReference>
<comment type="catalytic activity">
    <reaction evidence="1">
        <text>ATP + protein L-histidine = ADP + protein N-phospho-L-histidine.</text>
        <dbReference type="EC" id="2.7.13.3"/>
    </reaction>
</comment>
<dbReference type="InterPro" id="IPR003594">
    <property type="entry name" value="HATPase_dom"/>
</dbReference>
<dbReference type="SUPFAM" id="SSF55874">
    <property type="entry name" value="ATPase domain of HSP90 chaperone/DNA topoisomerase II/histidine kinase"/>
    <property type="match status" value="1"/>
</dbReference>
<evidence type="ECO:0000256" key="12">
    <source>
        <dbReference type="SAM" id="Phobius"/>
    </source>
</evidence>
<accession>A0AAU9E1Y6</accession>
<dbReference type="GO" id="GO:0016036">
    <property type="term" value="P:cellular response to phosphate starvation"/>
    <property type="evidence" value="ECO:0007669"/>
    <property type="project" value="TreeGrafter"/>
</dbReference>
<dbReference type="Gene3D" id="1.10.287.130">
    <property type="match status" value="1"/>
</dbReference>
<evidence type="ECO:0000256" key="7">
    <source>
        <dbReference type="ARBA" id="ARBA00022692"/>
    </source>
</evidence>
<dbReference type="Gene3D" id="3.30.565.10">
    <property type="entry name" value="Histidine kinase-like ATPase, C-terminal domain"/>
    <property type="match status" value="1"/>
</dbReference>
<dbReference type="RefSeq" id="WP_338536653.1">
    <property type="nucleotide sequence ID" value="NZ_AP028654.1"/>
</dbReference>
<proteinExistence type="predicted"/>
<dbReference type="PRINTS" id="PR00344">
    <property type="entry name" value="BCTRLSENSOR"/>
</dbReference>
<dbReference type="SUPFAM" id="SSF47384">
    <property type="entry name" value="Homodimeric domain of signal transducing histidine kinase"/>
    <property type="match status" value="1"/>
</dbReference>
<keyword evidence="7 12" id="KW-0812">Transmembrane</keyword>
<dbReference type="SMART" id="SM00387">
    <property type="entry name" value="HATPase_c"/>
    <property type="match status" value="1"/>
</dbReference>
<keyword evidence="6" id="KW-0808">Transferase</keyword>
<keyword evidence="11 12" id="KW-0472">Membrane</keyword>
<dbReference type="GO" id="GO:0000155">
    <property type="term" value="F:phosphorelay sensor kinase activity"/>
    <property type="evidence" value="ECO:0007669"/>
    <property type="project" value="InterPro"/>
</dbReference>
<dbReference type="PANTHER" id="PTHR45453">
    <property type="entry name" value="PHOSPHATE REGULON SENSOR PROTEIN PHOR"/>
    <property type="match status" value="1"/>
</dbReference>
<evidence type="ECO:0000256" key="3">
    <source>
        <dbReference type="ARBA" id="ARBA00012438"/>
    </source>
</evidence>
<dbReference type="InterPro" id="IPR036097">
    <property type="entry name" value="HisK_dim/P_sf"/>
</dbReference>
<organism evidence="14 15">
    <name type="scientific">Helicovermis profundi</name>
    <dbReference type="NCBI Taxonomy" id="3065157"/>
    <lineage>
        <taxon>Bacteria</taxon>
        <taxon>Bacillati</taxon>
        <taxon>Bacillota</taxon>
        <taxon>Clostridia</taxon>
        <taxon>Helicovermis</taxon>
    </lineage>
</organism>
<evidence type="ECO:0000256" key="2">
    <source>
        <dbReference type="ARBA" id="ARBA00004651"/>
    </source>
</evidence>
<evidence type="ECO:0000256" key="9">
    <source>
        <dbReference type="ARBA" id="ARBA00022989"/>
    </source>
</evidence>
<evidence type="ECO:0000256" key="10">
    <source>
        <dbReference type="ARBA" id="ARBA00023012"/>
    </source>
</evidence>
<dbReference type="Pfam" id="PF02518">
    <property type="entry name" value="HATPase_c"/>
    <property type="match status" value="1"/>
</dbReference>
<dbReference type="PROSITE" id="PS50109">
    <property type="entry name" value="HIS_KIN"/>
    <property type="match status" value="1"/>
</dbReference>
<keyword evidence="5" id="KW-0597">Phosphoprotein</keyword>
<feature type="domain" description="Histidine kinase" evidence="13">
    <location>
        <begin position="241"/>
        <end position="453"/>
    </location>
</feature>
<dbReference type="GO" id="GO:0005886">
    <property type="term" value="C:plasma membrane"/>
    <property type="evidence" value="ECO:0007669"/>
    <property type="project" value="UniProtKB-SubCell"/>
</dbReference>
<keyword evidence="15" id="KW-1185">Reference proteome</keyword>
<evidence type="ECO:0000256" key="6">
    <source>
        <dbReference type="ARBA" id="ARBA00022679"/>
    </source>
</evidence>
<evidence type="ECO:0000256" key="1">
    <source>
        <dbReference type="ARBA" id="ARBA00000085"/>
    </source>
</evidence>
<dbReference type="GO" id="GO:0004721">
    <property type="term" value="F:phosphoprotein phosphatase activity"/>
    <property type="evidence" value="ECO:0007669"/>
    <property type="project" value="TreeGrafter"/>
</dbReference>
<reference evidence="14 15" key="1">
    <citation type="submission" date="2023-08" db="EMBL/GenBank/DDBJ databases">
        <title>Helicovermis profunda gen. nov., sp. nov., a novel mesophilic, fermentative bacterium within the Bacillota from a deep-sea hydrothermal vent chimney.</title>
        <authorList>
            <person name="Miyazaki U."/>
            <person name="Mizutani D."/>
            <person name="Hashimoto Y."/>
            <person name="Tame A."/>
            <person name="Sawayama S."/>
            <person name="Miyazaki J."/>
            <person name="Takai K."/>
            <person name="Nakagawa S."/>
        </authorList>
    </citation>
    <scope>NUCLEOTIDE SEQUENCE [LARGE SCALE GENOMIC DNA]</scope>
    <source>
        <strain evidence="14 15">S502</strain>
    </source>
</reference>
<dbReference type="SMART" id="SM00388">
    <property type="entry name" value="HisKA"/>
    <property type="match status" value="1"/>
</dbReference>
<comment type="subcellular location">
    <subcellularLocation>
        <location evidence="2">Cell membrane</location>
        <topology evidence="2">Multi-pass membrane protein</topology>
    </subcellularLocation>
</comment>
<dbReference type="InterPro" id="IPR004358">
    <property type="entry name" value="Sig_transdc_His_kin-like_C"/>
</dbReference>